<dbReference type="Gene3D" id="3.20.20.140">
    <property type="entry name" value="Metal-dependent hydrolases"/>
    <property type="match status" value="1"/>
</dbReference>
<organism evidence="1 2">
    <name type="scientific">Shimia litoralis</name>
    <dbReference type="NCBI Taxonomy" id="420403"/>
    <lineage>
        <taxon>Bacteria</taxon>
        <taxon>Pseudomonadati</taxon>
        <taxon>Pseudomonadota</taxon>
        <taxon>Alphaproteobacteria</taxon>
        <taxon>Rhodobacterales</taxon>
        <taxon>Roseobacteraceae</taxon>
    </lineage>
</organism>
<evidence type="ECO:0000313" key="2">
    <source>
        <dbReference type="Proteomes" id="UP000306575"/>
    </source>
</evidence>
<accession>A0A4U7N742</accession>
<dbReference type="InterPro" id="IPR022028">
    <property type="entry name" value="DUF3604"/>
</dbReference>
<dbReference type="RefSeq" id="WP_138015013.1">
    <property type="nucleotide sequence ID" value="NZ_SULI01000003.1"/>
</dbReference>
<gene>
    <name evidence="1" type="ORF">FAP39_03555</name>
</gene>
<proteinExistence type="predicted"/>
<sequence length="645" mass="71076">MTKLGVLTCTAASLMWIGTSAVSQEYQAADGQLDNLFPADKPYSPYVDRHFPERPLWGDSHLHTALSMDAGGFGNRLGLNEAYRFARGEQVTASSGQPVRLARPLDWLAITDHSDGMGMIQDVLARSPLVTKYEQGARWADSFNAGGQDAVDGALDLIGTFSQGKMDPEMFANYSPGSRRYATIWEDVIQAAETFNDPGTFTAFIGFEWTSLSKGANLHRNVIFRDGADRARQVVPYTTQAPVGSTDPLDLYKYLEGYEAKTNGATMTFAHNGNLSNGIMFPMDAQYTGRAIDKLYVEQRAKWERMYEVTQIKGDGETHPFLSPDDEFADYGTWDVGNLDLSEAKTDDMLAGEYAREALKNGMVLEAKFGTNPYKFGMIGSTDSHTSLAAVEEENFFGKHAGYEPSAERLSHPFMKNENGELFSWQQVASGLTAVWAKDNTRESLFDAMDRKEVYGTTGPRMSVRFFGGYEFNANDLRSREPSAIGYMKGVPMGGDLVAAPDGKSPTFLLAALRDPIGANLDRIQVVKGWVDGNGDTHEKVYDVAWSGDREADANGKVPAVGNTVDVASATWTNTIGAPELISVWEDPDFDPAERAFYYARVLEIPTPPWYLFDVLKFGTALPEGAPTAQQERAYTSPIWYTPPM</sequence>
<dbReference type="EMBL" id="SULI01000003">
    <property type="protein sequence ID" value="TKZ21690.1"/>
    <property type="molecule type" value="Genomic_DNA"/>
</dbReference>
<evidence type="ECO:0000313" key="1">
    <source>
        <dbReference type="EMBL" id="TKZ21690.1"/>
    </source>
</evidence>
<dbReference type="Proteomes" id="UP000306575">
    <property type="component" value="Unassembled WGS sequence"/>
</dbReference>
<dbReference type="OrthoDB" id="543560at2"/>
<reference evidence="1 2" key="1">
    <citation type="submission" date="2019-04" db="EMBL/GenBank/DDBJ databases">
        <title>Genome sequence of Pelagicola litoralis CL-ES2.</title>
        <authorList>
            <person name="Cao J."/>
        </authorList>
    </citation>
    <scope>NUCLEOTIDE SEQUENCE [LARGE SCALE GENOMIC DNA]</scope>
    <source>
        <strain evidence="1 2">CL-ES2</strain>
    </source>
</reference>
<name>A0A4U7N742_9RHOB</name>
<protein>
    <submittedName>
        <fullName evidence="1">DUF3604 domain-containing protein</fullName>
    </submittedName>
</protein>
<keyword evidence="2" id="KW-1185">Reference proteome</keyword>
<dbReference type="AlphaFoldDB" id="A0A4U7N742"/>
<comment type="caution">
    <text evidence="1">The sequence shown here is derived from an EMBL/GenBank/DDBJ whole genome shotgun (WGS) entry which is preliminary data.</text>
</comment>
<dbReference type="Pfam" id="PF12228">
    <property type="entry name" value="DUF3604"/>
    <property type="match status" value="1"/>
</dbReference>